<evidence type="ECO:0000313" key="6">
    <source>
        <dbReference type="Proteomes" id="UP000007842"/>
    </source>
</evidence>
<keyword evidence="1" id="KW-0805">Transcription regulation</keyword>
<protein>
    <submittedName>
        <fullName evidence="5">Transcriptional regulator, MarR family</fullName>
    </submittedName>
</protein>
<dbReference type="SMART" id="SM00347">
    <property type="entry name" value="HTH_MARR"/>
    <property type="match status" value="1"/>
</dbReference>
<evidence type="ECO:0000256" key="1">
    <source>
        <dbReference type="ARBA" id="ARBA00023015"/>
    </source>
</evidence>
<accession>G8XHU7</accession>
<dbReference type="SUPFAM" id="SSF46785">
    <property type="entry name" value="Winged helix' DNA-binding domain"/>
    <property type="match status" value="1"/>
</dbReference>
<dbReference type="HOGENOM" id="CLU_083287_18_7_11"/>
<keyword evidence="2" id="KW-0238">DNA-binding</keyword>
<sequence length="137" mass="15702">MVGQRVSRLHRLSGSRLLRPTSLCSGQEFMMMALWDAGPVRQSELTKMLDLDPSTVALMLRRLEQSGHVTRERDPHDRRVLLVEASAESYALRPHVAKAWGQLKEQTLKGLDEAEREEFARILSKVERNLAQRPDTR</sequence>
<dbReference type="Proteomes" id="UP000007842">
    <property type="component" value="Plasmid pSCATT"/>
</dbReference>
<dbReference type="EMBL" id="CP003229">
    <property type="protein sequence ID" value="AEW98962.1"/>
    <property type="molecule type" value="Genomic_DNA"/>
</dbReference>
<name>F8JIV3_STREN</name>
<feature type="domain" description="HTH marR-type" evidence="4">
    <location>
        <begin position="1"/>
        <end position="128"/>
    </location>
</feature>
<gene>
    <name evidence="5" type="ordered locus">SCATT_p07690</name>
</gene>
<reference evidence="6" key="1">
    <citation type="submission" date="2011-12" db="EMBL/GenBank/DDBJ databases">
        <title>Complete genome sequence of Streptomyces cattleya strain DSM 46488.</title>
        <authorList>
            <person name="Ou H.-Y."/>
            <person name="Li P."/>
            <person name="Zhao C."/>
            <person name="O'Hagan D."/>
            <person name="Deng Z."/>
        </authorList>
    </citation>
    <scope>NUCLEOTIDE SEQUENCE [LARGE SCALE GENOMIC DNA]</scope>
    <source>
        <strain evidence="6">ATCC 35852 / DSM 46488 / JCM 4925 / NBRC 14057 / NRRL 8057</strain>
        <plasmid evidence="6">Plasmid pSCATT</plasmid>
    </source>
</reference>
<evidence type="ECO:0000259" key="4">
    <source>
        <dbReference type="PROSITE" id="PS50995"/>
    </source>
</evidence>
<dbReference type="PANTHER" id="PTHR42756:SF1">
    <property type="entry name" value="TRANSCRIPTIONAL REPRESSOR OF EMRAB OPERON"/>
    <property type="match status" value="1"/>
</dbReference>
<geneLocation type="plasmid" evidence="5 6">
    <name>pSCATT</name>
</geneLocation>
<proteinExistence type="predicted"/>
<dbReference type="KEGG" id="sct:SCAT_p0968"/>
<dbReference type="InterPro" id="IPR000835">
    <property type="entry name" value="HTH_MarR-typ"/>
</dbReference>
<dbReference type="RefSeq" id="WP_014151417.1">
    <property type="nucleotide sequence ID" value="NC_016113.1"/>
</dbReference>
<dbReference type="Gene3D" id="1.10.10.10">
    <property type="entry name" value="Winged helix-like DNA-binding domain superfamily/Winged helix DNA-binding domain"/>
    <property type="match status" value="1"/>
</dbReference>
<keyword evidence="5" id="KW-0614">Plasmid</keyword>
<dbReference type="AlphaFoldDB" id="F8JIV3"/>
<dbReference type="InterPro" id="IPR036388">
    <property type="entry name" value="WH-like_DNA-bd_sf"/>
</dbReference>
<evidence type="ECO:0000313" key="5">
    <source>
        <dbReference type="EMBL" id="AEW98962.1"/>
    </source>
</evidence>
<dbReference type="PATRIC" id="fig|1003195.11.peg.928"/>
<accession>F8JIV3</accession>
<dbReference type="PROSITE" id="PS50995">
    <property type="entry name" value="HTH_MARR_2"/>
    <property type="match status" value="1"/>
</dbReference>
<dbReference type="GO" id="GO:0003700">
    <property type="term" value="F:DNA-binding transcription factor activity"/>
    <property type="evidence" value="ECO:0007669"/>
    <property type="project" value="InterPro"/>
</dbReference>
<dbReference type="GO" id="GO:0003677">
    <property type="term" value="F:DNA binding"/>
    <property type="evidence" value="ECO:0007669"/>
    <property type="project" value="UniProtKB-KW"/>
</dbReference>
<dbReference type="PANTHER" id="PTHR42756">
    <property type="entry name" value="TRANSCRIPTIONAL REGULATOR, MARR"/>
    <property type="match status" value="1"/>
</dbReference>
<keyword evidence="6" id="KW-1185">Reference proteome</keyword>
<keyword evidence="3" id="KW-0804">Transcription</keyword>
<dbReference type="KEGG" id="scy:SCATT_p07690"/>
<dbReference type="InterPro" id="IPR036390">
    <property type="entry name" value="WH_DNA-bd_sf"/>
</dbReference>
<dbReference type="PRINTS" id="PR00598">
    <property type="entry name" value="HTHMARR"/>
</dbReference>
<organism evidence="5 6">
    <name type="scientific">Streptantibioticus cattleyicolor (strain ATCC 35852 / DSM 46488 / JCM 4925 / NBRC 14057 / NRRL 8057)</name>
    <name type="common">Streptomyces cattleya</name>
    <dbReference type="NCBI Taxonomy" id="1003195"/>
    <lineage>
        <taxon>Bacteria</taxon>
        <taxon>Bacillati</taxon>
        <taxon>Actinomycetota</taxon>
        <taxon>Actinomycetes</taxon>
        <taxon>Kitasatosporales</taxon>
        <taxon>Streptomycetaceae</taxon>
        <taxon>Streptantibioticus</taxon>
    </lineage>
</organism>
<dbReference type="Pfam" id="PF01047">
    <property type="entry name" value="MarR"/>
    <property type="match status" value="1"/>
</dbReference>
<evidence type="ECO:0000256" key="2">
    <source>
        <dbReference type="ARBA" id="ARBA00023125"/>
    </source>
</evidence>
<evidence type="ECO:0000256" key="3">
    <source>
        <dbReference type="ARBA" id="ARBA00023163"/>
    </source>
</evidence>